<evidence type="ECO:0000313" key="1">
    <source>
        <dbReference type="EMBL" id="MDN3710836.1"/>
    </source>
</evidence>
<dbReference type="Proteomes" id="UP001243846">
    <property type="component" value="Unassembled WGS sequence"/>
</dbReference>
<accession>A0ABT8D3D6</accession>
<reference evidence="2" key="1">
    <citation type="journal article" date="2019" name="Int. J. Syst. Evol. Microbiol.">
        <title>The Global Catalogue of Microorganisms (GCM) 10K type strain sequencing project: providing services to taxonomists for standard genome sequencing and annotation.</title>
        <authorList>
            <consortium name="The Broad Institute Genomics Platform"/>
            <consortium name="The Broad Institute Genome Sequencing Center for Infectious Disease"/>
            <person name="Wu L."/>
            <person name="Ma J."/>
        </authorList>
    </citation>
    <scope>NUCLEOTIDE SEQUENCE [LARGE SCALE GENOMIC DNA]</scope>
    <source>
        <strain evidence="2">CECT 8482</strain>
    </source>
</reference>
<name>A0ABT8D3D6_9RHOB</name>
<organism evidence="1 2">
    <name type="scientific">Paracoccus cavernae</name>
    <dbReference type="NCBI Taxonomy" id="1571207"/>
    <lineage>
        <taxon>Bacteria</taxon>
        <taxon>Pseudomonadati</taxon>
        <taxon>Pseudomonadota</taxon>
        <taxon>Alphaproteobacteria</taxon>
        <taxon>Rhodobacterales</taxon>
        <taxon>Paracoccaceae</taxon>
        <taxon>Paracoccus</taxon>
    </lineage>
</organism>
<gene>
    <name evidence="1" type="ORF">QWZ10_01515</name>
</gene>
<keyword evidence="2" id="KW-1185">Reference proteome</keyword>
<comment type="caution">
    <text evidence="1">The sequence shown here is derived from an EMBL/GenBank/DDBJ whole genome shotgun (WGS) entry which is preliminary data.</text>
</comment>
<proteinExistence type="predicted"/>
<evidence type="ECO:0000313" key="2">
    <source>
        <dbReference type="Proteomes" id="UP001243846"/>
    </source>
</evidence>
<protein>
    <submittedName>
        <fullName evidence="1">Uncharacterized protein</fullName>
    </submittedName>
</protein>
<dbReference type="EMBL" id="JAUFRC010000001">
    <property type="protein sequence ID" value="MDN3710836.1"/>
    <property type="molecule type" value="Genomic_DNA"/>
</dbReference>
<sequence length="114" mass="11501">MPGLVISAEIPPRALAGQIAEHEALRLGLGAGIGAVIPDDNRSAALCQCGGGGAARKAKAQNGDGLVLNALNGNHLRPFLSDAGALRPGPPEDISTWKMWEGEGALSGRPISGS</sequence>